<evidence type="ECO:0000256" key="1">
    <source>
        <dbReference type="ARBA" id="ARBA00004651"/>
    </source>
</evidence>
<dbReference type="InterPro" id="IPR001123">
    <property type="entry name" value="LeuE-type"/>
</dbReference>
<evidence type="ECO:0000256" key="4">
    <source>
        <dbReference type="ARBA" id="ARBA00022989"/>
    </source>
</evidence>
<dbReference type="EMBL" id="DRZC01000073">
    <property type="protein sequence ID" value="HHQ80792.1"/>
    <property type="molecule type" value="Genomic_DNA"/>
</dbReference>
<evidence type="ECO:0000256" key="2">
    <source>
        <dbReference type="ARBA" id="ARBA00022475"/>
    </source>
</evidence>
<reference evidence="7" key="1">
    <citation type="journal article" date="2020" name="mSystems">
        <title>Genome- and Community-Level Interaction Insights into Carbon Utilization and Element Cycling Functions of Hydrothermarchaeota in Hydrothermal Sediment.</title>
        <authorList>
            <person name="Zhou Z."/>
            <person name="Liu Y."/>
            <person name="Xu W."/>
            <person name="Pan J."/>
            <person name="Luo Z.H."/>
            <person name="Li M."/>
        </authorList>
    </citation>
    <scope>NUCLEOTIDE SEQUENCE [LARGE SCALE GENOMIC DNA]</scope>
    <source>
        <strain evidence="7">SpSt-1116</strain>
    </source>
</reference>
<feature type="transmembrane region" description="Helical" evidence="6">
    <location>
        <begin position="66"/>
        <end position="86"/>
    </location>
</feature>
<gene>
    <name evidence="7" type="ORF">ENM78_05030</name>
</gene>
<dbReference type="GO" id="GO:0006865">
    <property type="term" value="P:amino acid transport"/>
    <property type="evidence" value="ECO:0007669"/>
    <property type="project" value="InterPro"/>
</dbReference>
<keyword evidence="3 6" id="KW-0812">Transmembrane</keyword>
<dbReference type="Pfam" id="PF01810">
    <property type="entry name" value="LysE"/>
    <property type="match status" value="1"/>
</dbReference>
<dbReference type="GO" id="GO:0005886">
    <property type="term" value="C:plasma membrane"/>
    <property type="evidence" value="ECO:0007669"/>
    <property type="project" value="UniProtKB-SubCell"/>
</dbReference>
<evidence type="ECO:0000313" key="7">
    <source>
        <dbReference type="EMBL" id="HHQ80792.1"/>
    </source>
</evidence>
<accession>A0A7J3ZLL7</accession>
<feature type="transmembrane region" description="Helical" evidence="6">
    <location>
        <begin position="178"/>
        <end position="199"/>
    </location>
</feature>
<proteinExistence type="predicted"/>
<feature type="transmembrane region" description="Helical" evidence="6">
    <location>
        <begin position="145"/>
        <end position="166"/>
    </location>
</feature>
<evidence type="ECO:0000256" key="6">
    <source>
        <dbReference type="SAM" id="Phobius"/>
    </source>
</evidence>
<keyword evidence="4 6" id="KW-1133">Transmembrane helix</keyword>
<dbReference type="PANTHER" id="PTHR38825:SF2">
    <property type="entry name" value="LYSINE TRANSPORTER LYSE"/>
    <property type="match status" value="1"/>
</dbReference>
<dbReference type="AlphaFoldDB" id="A0A7J3ZLL7"/>
<protein>
    <submittedName>
        <fullName evidence="7">LysE family translocator</fullName>
    </submittedName>
</protein>
<feature type="transmembrane region" description="Helical" evidence="6">
    <location>
        <begin position="40"/>
        <end position="59"/>
    </location>
</feature>
<comment type="subcellular location">
    <subcellularLocation>
        <location evidence="1">Cell membrane</location>
        <topology evidence="1">Multi-pass membrane protein</topology>
    </subcellularLocation>
</comment>
<sequence>MLDSFAKGVVLGLSLAAPPGPINAVIAARSVVSRALGASVGFGALTSDMIFLTLTLCLGSIIPESLVPYVGLAGTALLLYLGSMILTSTLRKGCHTKQSVEAKGEVESLDVLRSYLTGLVMGLSNPFQISWWITVGLTLIAEFGLLIALGFVFGIALWVVSFSYAISVGKDVPKLRSAITIASGILLLLFAGYLALYSVERIL</sequence>
<keyword evidence="5 6" id="KW-0472">Membrane</keyword>
<evidence type="ECO:0000256" key="5">
    <source>
        <dbReference type="ARBA" id="ARBA00023136"/>
    </source>
</evidence>
<dbReference type="PANTHER" id="PTHR38825">
    <property type="entry name" value="LYSINE EXPORTER PROTEIN (LYSE/YGGA)"/>
    <property type="match status" value="1"/>
</dbReference>
<comment type="caution">
    <text evidence="7">The sequence shown here is derived from an EMBL/GenBank/DDBJ whole genome shotgun (WGS) entry which is preliminary data.</text>
</comment>
<keyword evidence="2" id="KW-1003">Cell membrane</keyword>
<organism evidence="7">
    <name type="scientific">Fervidicoccus fontis</name>
    <dbReference type="NCBI Taxonomy" id="683846"/>
    <lineage>
        <taxon>Archaea</taxon>
        <taxon>Thermoproteota</taxon>
        <taxon>Thermoprotei</taxon>
        <taxon>Fervidicoccales</taxon>
        <taxon>Fervidicoccaceae</taxon>
        <taxon>Fervidicoccus</taxon>
    </lineage>
</organism>
<evidence type="ECO:0000256" key="3">
    <source>
        <dbReference type="ARBA" id="ARBA00022692"/>
    </source>
</evidence>
<name>A0A7J3ZLL7_9CREN</name>